<keyword evidence="1" id="KW-0328">Glycosyltransferase</keyword>
<gene>
    <name evidence="4" type="ORF">J2853_000740</name>
</gene>
<feature type="region of interest" description="Disordered" evidence="3">
    <location>
        <begin position="32"/>
        <end position="53"/>
    </location>
</feature>
<keyword evidence="4" id="KW-0121">Carboxypeptidase</keyword>
<dbReference type="Gene3D" id="3.40.710.10">
    <property type="entry name" value="DD-peptidase/beta-lactamase superfamily"/>
    <property type="match status" value="1"/>
</dbReference>
<evidence type="ECO:0000313" key="5">
    <source>
        <dbReference type="Proteomes" id="UP001225356"/>
    </source>
</evidence>
<accession>A0ABT9Q476</accession>
<reference evidence="4 5" key="1">
    <citation type="submission" date="2023-07" db="EMBL/GenBank/DDBJ databases">
        <title>Sequencing the genomes of 1000 actinobacteria strains.</title>
        <authorList>
            <person name="Klenk H.-P."/>
        </authorList>
    </citation>
    <scope>NUCLEOTIDE SEQUENCE [LARGE SCALE GENOMIC DNA]</scope>
    <source>
        <strain evidence="4 5">DSM 46740</strain>
    </source>
</reference>
<keyword evidence="2" id="KW-0808">Transferase</keyword>
<dbReference type="InterPro" id="IPR012338">
    <property type="entry name" value="Beta-lactam/transpept-like"/>
</dbReference>
<evidence type="ECO:0000256" key="3">
    <source>
        <dbReference type="SAM" id="MobiDB-lite"/>
    </source>
</evidence>
<evidence type="ECO:0000256" key="1">
    <source>
        <dbReference type="ARBA" id="ARBA00022676"/>
    </source>
</evidence>
<name>A0ABT9Q476_9ACTN</name>
<dbReference type="RefSeq" id="WP_307554936.1">
    <property type="nucleotide sequence ID" value="NZ_JAUSQU010000001.1"/>
</dbReference>
<evidence type="ECO:0000313" key="4">
    <source>
        <dbReference type="EMBL" id="MDP9841529.1"/>
    </source>
</evidence>
<dbReference type="Proteomes" id="UP001225356">
    <property type="component" value="Unassembled WGS sequence"/>
</dbReference>
<dbReference type="PANTHER" id="PTHR32282">
    <property type="entry name" value="BINDING PROTEIN TRANSPEPTIDASE, PUTATIVE-RELATED"/>
    <property type="match status" value="1"/>
</dbReference>
<proteinExistence type="predicted"/>
<dbReference type="EMBL" id="JAUSQU010000001">
    <property type="protein sequence ID" value="MDP9841529.1"/>
    <property type="molecule type" value="Genomic_DNA"/>
</dbReference>
<dbReference type="GO" id="GO:0004180">
    <property type="term" value="F:carboxypeptidase activity"/>
    <property type="evidence" value="ECO:0007669"/>
    <property type="project" value="UniProtKB-KW"/>
</dbReference>
<keyword evidence="4" id="KW-0378">Hydrolase</keyword>
<keyword evidence="5" id="KW-1185">Reference proteome</keyword>
<sequence length="448" mass="47328">MKALLAFLAFLGVAAVGALVAVLLIVRNPADSGPGQERVASASTAAPSPSPMSRKSVLVDVEGAVIEEFSGDCADSGYPYLCRYVSERLVAEDPRLLAGDGLTIQTTIDQRLQRAAQRAIDAHVHRDDPQVATQVMIVPGEGAIRAMATSRGDGDGPASQQGTTAMPYTLATALTAGLRYDDGFPISDEYRAQDFAAFKNCADEAVGDPTHSIVNREKAGDRFATLRSGTQEMVNTFSMRLEEKVGLCETVKMAELLGLRRADGMRLQDFEMFTLGINEADPVSVANSYASLASRGTFCEPMVITEIRDGSGATRSFQPRCRQVLDPAVADAVTGVLSDVLARSALKSVGREAAGMPGAVDGFTAAWYAGYTPGLASAVSLGDSRGGYRYPLVDVTIGGRHYPQVDGTSVPGLVWKEAMAEAVRGTPETGFVRPDAGRFGGCRDACPN</sequence>
<protein>
    <submittedName>
        <fullName evidence="4">Membrane peptidoglycan carboxypeptidase</fullName>
    </submittedName>
</protein>
<dbReference type="InterPro" id="IPR050396">
    <property type="entry name" value="Glycosyltr_51/Transpeptidase"/>
</dbReference>
<comment type="caution">
    <text evidence="4">The sequence shown here is derived from an EMBL/GenBank/DDBJ whole genome shotgun (WGS) entry which is preliminary data.</text>
</comment>
<dbReference type="SUPFAM" id="SSF56601">
    <property type="entry name" value="beta-lactamase/transpeptidase-like"/>
    <property type="match status" value="1"/>
</dbReference>
<evidence type="ECO:0000256" key="2">
    <source>
        <dbReference type="ARBA" id="ARBA00022679"/>
    </source>
</evidence>
<keyword evidence="4" id="KW-0645">Protease</keyword>
<organism evidence="4 5">
    <name type="scientific">Streptosporangium lutulentum</name>
    <dbReference type="NCBI Taxonomy" id="1461250"/>
    <lineage>
        <taxon>Bacteria</taxon>
        <taxon>Bacillati</taxon>
        <taxon>Actinomycetota</taxon>
        <taxon>Actinomycetes</taxon>
        <taxon>Streptosporangiales</taxon>
        <taxon>Streptosporangiaceae</taxon>
        <taxon>Streptosporangium</taxon>
    </lineage>
</organism>
<dbReference type="PANTHER" id="PTHR32282:SF33">
    <property type="entry name" value="PEPTIDOGLYCAN GLYCOSYLTRANSFERASE"/>
    <property type="match status" value="1"/>
</dbReference>